<dbReference type="AlphaFoldDB" id="A0A2W7P653"/>
<protein>
    <submittedName>
        <fullName evidence="4">Phage integrase family protein</fullName>
    </submittedName>
</protein>
<comment type="caution">
    <text evidence="4">The sequence shown here is derived from an EMBL/GenBank/DDBJ whole genome shotgun (WGS) entry which is preliminary data.</text>
</comment>
<evidence type="ECO:0000256" key="2">
    <source>
        <dbReference type="ARBA" id="ARBA00023172"/>
    </source>
</evidence>
<accession>A0A2W7P653</accession>
<keyword evidence="1" id="KW-0238">DNA-binding</keyword>
<feature type="domain" description="Tyr recombinase" evidence="3">
    <location>
        <begin position="165"/>
        <end position="345"/>
    </location>
</feature>
<dbReference type="GO" id="GO:0015074">
    <property type="term" value="P:DNA integration"/>
    <property type="evidence" value="ECO:0007669"/>
    <property type="project" value="InterPro"/>
</dbReference>
<evidence type="ECO:0000313" key="5">
    <source>
        <dbReference type="Proteomes" id="UP000249638"/>
    </source>
</evidence>
<evidence type="ECO:0000313" key="4">
    <source>
        <dbReference type="EMBL" id="PZX29420.1"/>
    </source>
</evidence>
<dbReference type="Proteomes" id="UP000249638">
    <property type="component" value="Unassembled WGS sequence"/>
</dbReference>
<keyword evidence="2" id="KW-0233">DNA recombination</keyword>
<evidence type="ECO:0000256" key="1">
    <source>
        <dbReference type="ARBA" id="ARBA00023125"/>
    </source>
</evidence>
<dbReference type="InterPro" id="IPR002104">
    <property type="entry name" value="Integrase_catalytic"/>
</dbReference>
<dbReference type="InterPro" id="IPR011010">
    <property type="entry name" value="DNA_brk_join_enz"/>
</dbReference>
<keyword evidence="5" id="KW-1185">Reference proteome</keyword>
<dbReference type="EMBL" id="QKZN01000004">
    <property type="protein sequence ID" value="PZX29420.1"/>
    <property type="molecule type" value="Genomic_DNA"/>
</dbReference>
<name>A0A2W7P653_9BURK</name>
<dbReference type="SUPFAM" id="SSF56349">
    <property type="entry name" value="DNA breaking-rejoining enzymes"/>
    <property type="match status" value="1"/>
</dbReference>
<sequence length="345" mass="39105">MGRKPTVHTNLPQNMRARKQRSGKVYYYYDKGGRPRKEIPLGPDFILAVKKYAELHINAPALPSTLFVDVAKRYQVEEITNKAKSTQSVQMSDIKHLLAFFGDPPAPLESIEPTHLRMFLTKMKDKPTTANRCKRLFSHIWNMAREWGYTKLPNPADGIKGHSLDKREVYVGDDLYRLVYEHASQPLRDAMDLIYLTGQRPGDALQMAATDIWDGHLVIKQSKTKAPLRIAVIGEFSALLERIAARKEEIGSASDYLLVGDGGRKMTQAALRWHFQKAKEAATKEHKDRKEAIANFWLYDLRAKAADDTSDKKGDAAAADLLGHADVRTTKRHYLRRGKRVAPTK</sequence>
<dbReference type="GO" id="GO:0003677">
    <property type="term" value="F:DNA binding"/>
    <property type="evidence" value="ECO:0007669"/>
    <property type="project" value="UniProtKB-KW"/>
</dbReference>
<organism evidence="4 5">
    <name type="scientific">Cupriavidus phytorum</name>
    <dbReference type="NCBI Taxonomy" id="3024399"/>
    <lineage>
        <taxon>Bacteria</taxon>
        <taxon>Pseudomonadati</taxon>
        <taxon>Pseudomonadota</taxon>
        <taxon>Betaproteobacteria</taxon>
        <taxon>Burkholderiales</taxon>
        <taxon>Burkholderiaceae</taxon>
        <taxon>Cupriavidus</taxon>
    </lineage>
</organism>
<proteinExistence type="predicted"/>
<dbReference type="GO" id="GO:0006310">
    <property type="term" value="P:DNA recombination"/>
    <property type="evidence" value="ECO:0007669"/>
    <property type="project" value="UniProtKB-KW"/>
</dbReference>
<dbReference type="Pfam" id="PF00589">
    <property type="entry name" value="Phage_integrase"/>
    <property type="match status" value="1"/>
</dbReference>
<reference evidence="4" key="1">
    <citation type="submission" date="2018-06" db="EMBL/GenBank/DDBJ databases">
        <title>Genomic Encyclopedia of Type Strains, Phase IV (KMG-V): Genome sequencing to study the core and pangenomes of soil and plant-associated prokaryotes.</title>
        <authorList>
            <person name="Whitman W."/>
        </authorList>
    </citation>
    <scope>NUCLEOTIDE SEQUENCE [LARGE SCALE GENOMIC DNA]</scope>
    <source>
        <strain evidence="4">MLR2-44</strain>
    </source>
</reference>
<dbReference type="InterPro" id="IPR013762">
    <property type="entry name" value="Integrase-like_cat_sf"/>
</dbReference>
<dbReference type="Gene3D" id="1.10.150.130">
    <property type="match status" value="1"/>
</dbReference>
<dbReference type="PROSITE" id="PS51898">
    <property type="entry name" value="TYR_RECOMBINASE"/>
    <property type="match status" value="1"/>
</dbReference>
<dbReference type="InterPro" id="IPR010998">
    <property type="entry name" value="Integrase_recombinase_N"/>
</dbReference>
<dbReference type="Gene3D" id="1.10.443.10">
    <property type="entry name" value="Intergrase catalytic core"/>
    <property type="match status" value="1"/>
</dbReference>
<evidence type="ECO:0000259" key="3">
    <source>
        <dbReference type="PROSITE" id="PS51898"/>
    </source>
</evidence>
<gene>
    <name evidence="4" type="ORF">C7416_104425</name>
</gene>